<keyword evidence="1" id="KW-0812">Transmembrane</keyword>
<dbReference type="Proteomes" id="UP000029629">
    <property type="component" value="Unassembled WGS sequence"/>
</dbReference>
<comment type="caution">
    <text evidence="2">The sequence shown here is derived from an EMBL/GenBank/DDBJ whole genome shotgun (WGS) entry which is preliminary data.</text>
</comment>
<evidence type="ECO:0000313" key="3">
    <source>
        <dbReference type="Proteomes" id="UP000029629"/>
    </source>
</evidence>
<dbReference type="eggNOG" id="ENOG503311M">
    <property type="taxonomic scope" value="Bacteria"/>
</dbReference>
<dbReference type="OrthoDB" id="5689128at2"/>
<dbReference type="EMBL" id="JRNI01000024">
    <property type="protein sequence ID" value="KGF30481.1"/>
    <property type="molecule type" value="Genomic_DNA"/>
</dbReference>
<evidence type="ECO:0000313" key="2">
    <source>
        <dbReference type="EMBL" id="KGF30481.1"/>
    </source>
</evidence>
<proteinExistence type="predicted"/>
<dbReference type="AlphaFoldDB" id="A0A095Z7Z0"/>
<keyword evidence="3" id="KW-1185">Reference proteome</keyword>
<feature type="transmembrane region" description="Helical" evidence="1">
    <location>
        <begin position="6"/>
        <end position="28"/>
    </location>
</feature>
<organism evidence="2 3">
    <name type="scientific">Oligella urethralis DNF00040</name>
    <dbReference type="NCBI Taxonomy" id="1401065"/>
    <lineage>
        <taxon>Bacteria</taxon>
        <taxon>Pseudomonadati</taxon>
        <taxon>Pseudomonadota</taxon>
        <taxon>Betaproteobacteria</taxon>
        <taxon>Burkholderiales</taxon>
        <taxon>Alcaligenaceae</taxon>
        <taxon>Oligella</taxon>
    </lineage>
</organism>
<sequence>MITISIWELVTVGVSLLAGMFGIVKLLLGQFVNRIDERFEKAERDSQEWRRFEREFMEFKGNLPIEYVRREDFVRNQTVIEAKLDGLALKFENFTLKMMEK</sequence>
<reference evidence="2 3" key="1">
    <citation type="submission" date="2014-07" db="EMBL/GenBank/DDBJ databases">
        <authorList>
            <person name="McCorrison J."/>
            <person name="Sanka R."/>
            <person name="Torralba M."/>
            <person name="Gillis M."/>
            <person name="Haft D.H."/>
            <person name="Methe B."/>
            <person name="Sutton G."/>
            <person name="Nelson K.E."/>
        </authorList>
    </citation>
    <scope>NUCLEOTIDE SEQUENCE [LARGE SCALE GENOMIC DNA]</scope>
    <source>
        <strain evidence="2 3">DNF00040</strain>
    </source>
</reference>
<gene>
    <name evidence="2" type="ORF">HMPREF2130_06590</name>
</gene>
<protein>
    <submittedName>
        <fullName evidence="2">Uncharacterized protein</fullName>
    </submittedName>
</protein>
<name>A0A095Z7Z0_9BURK</name>
<keyword evidence="1" id="KW-1133">Transmembrane helix</keyword>
<accession>A0A095Z7Z0</accession>
<evidence type="ECO:0000256" key="1">
    <source>
        <dbReference type="SAM" id="Phobius"/>
    </source>
</evidence>
<keyword evidence="1" id="KW-0472">Membrane</keyword>
<dbReference type="RefSeq" id="WP_036559293.1">
    <property type="nucleotide sequence ID" value="NZ_JRNI01000024.1"/>
</dbReference>